<protein>
    <submittedName>
        <fullName evidence="2">Uncharacterized protein</fullName>
    </submittedName>
</protein>
<proteinExistence type="predicted"/>
<feature type="transmembrane region" description="Helical" evidence="1">
    <location>
        <begin position="56"/>
        <end position="74"/>
    </location>
</feature>
<keyword evidence="3" id="KW-1185">Reference proteome</keyword>
<keyword evidence="1" id="KW-0812">Transmembrane</keyword>
<accession>A0A1G9SQQ2</accession>
<gene>
    <name evidence="2" type="ORF">SAMN05216544_0036</name>
</gene>
<dbReference type="EMBL" id="FNHZ01000001">
    <property type="protein sequence ID" value="SDM37185.1"/>
    <property type="molecule type" value="Genomic_DNA"/>
</dbReference>
<sequence length="177" mass="21279">MKISFEADDSFFLKLINFNFYIKRKAVLISCVLIFLFISPIFVETIYYFIINDKLFIDYMIYSIIASIVYVNGYKSVKGNFKKIPKQAYPKLKKYFDFEKNKKVYIDYEIYKDDKNNLFCRLNNRYIFKLKKIYISENIISNKKKLFITKDDVGEALFLELSNLIKGEIPEEKIIYR</sequence>
<reference evidence="3" key="1">
    <citation type="submission" date="2016-10" db="EMBL/GenBank/DDBJ databases">
        <authorList>
            <person name="Varghese N."/>
            <person name="Submissions S."/>
        </authorList>
    </citation>
    <scope>NUCLEOTIDE SEQUENCE [LARGE SCALE GENOMIC DNA]</scope>
    <source>
        <strain evidence="3">M83</strain>
    </source>
</reference>
<evidence type="ECO:0000313" key="3">
    <source>
        <dbReference type="Proteomes" id="UP000187651"/>
    </source>
</evidence>
<organism evidence="2 3">
    <name type="scientific">Lachnospira pectinoschiza</name>
    <dbReference type="NCBI Taxonomy" id="28052"/>
    <lineage>
        <taxon>Bacteria</taxon>
        <taxon>Bacillati</taxon>
        <taxon>Bacillota</taxon>
        <taxon>Clostridia</taxon>
        <taxon>Lachnospirales</taxon>
        <taxon>Lachnospiraceae</taxon>
        <taxon>Lachnospira</taxon>
    </lineage>
</organism>
<feature type="transmembrane region" description="Helical" evidence="1">
    <location>
        <begin position="26"/>
        <end position="50"/>
    </location>
</feature>
<dbReference type="AlphaFoldDB" id="A0A1G9SQQ2"/>
<keyword evidence="1" id="KW-0472">Membrane</keyword>
<name>A0A1G9SQQ2_9FIRM</name>
<dbReference type="RefSeq" id="WP_074520374.1">
    <property type="nucleotide sequence ID" value="NZ_FNHZ01000001.1"/>
</dbReference>
<dbReference type="Proteomes" id="UP000187651">
    <property type="component" value="Unassembled WGS sequence"/>
</dbReference>
<evidence type="ECO:0000256" key="1">
    <source>
        <dbReference type="SAM" id="Phobius"/>
    </source>
</evidence>
<keyword evidence="1" id="KW-1133">Transmembrane helix</keyword>
<evidence type="ECO:0000313" key="2">
    <source>
        <dbReference type="EMBL" id="SDM37185.1"/>
    </source>
</evidence>